<dbReference type="EMBL" id="PYXZ01000002">
    <property type="protein sequence ID" value="PUA81465.1"/>
    <property type="molecule type" value="Genomic_DNA"/>
</dbReference>
<sequence>MVEIDGIHHTWAPQVVPDALRQNEVTLQRHVVLRLPVLGLRLAPDEFFDQVERALVGAGLPGRPSVVRTGTG</sequence>
<keyword evidence="2" id="KW-1185">Reference proteome</keyword>
<evidence type="ECO:0000313" key="1">
    <source>
        <dbReference type="EMBL" id="PUA81465.1"/>
    </source>
</evidence>
<comment type="caution">
    <text evidence="1">The sequence shown here is derived from an EMBL/GenBank/DDBJ whole genome shotgun (WGS) entry which is preliminary data.</text>
</comment>
<evidence type="ECO:0008006" key="3">
    <source>
        <dbReference type="Google" id="ProtNLM"/>
    </source>
</evidence>
<proteinExistence type="predicted"/>
<evidence type="ECO:0000313" key="2">
    <source>
        <dbReference type="Proteomes" id="UP000244867"/>
    </source>
</evidence>
<protein>
    <recommendedName>
        <fullName evidence="3">DUF559 domain-containing protein</fullName>
    </recommendedName>
</protein>
<name>A0A2R7YYK8_9ACTN</name>
<organism evidence="1 2">
    <name type="scientific">Nocardioides currus</name>
    <dbReference type="NCBI Taxonomy" id="2133958"/>
    <lineage>
        <taxon>Bacteria</taxon>
        <taxon>Bacillati</taxon>
        <taxon>Actinomycetota</taxon>
        <taxon>Actinomycetes</taxon>
        <taxon>Propionibacteriales</taxon>
        <taxon>Nocardioidaceae</taxon>
        <taxon>Nocardioides</taxon>
    </lineage>
</organism>
<accession>A0A2R7YYK8</accession>
<dbReference type="RefSeq" id="WP_108343359.1">
    <property type="nucleotide sequence ID" value="NZ_PYXZ01000002.1"/>
</dbReference>
<reference evidence="1 2" key="1">
    <citation type="submission" date="2018-03" db="EMBL/GenBank/DDBJ databases">
        <authorList>
            <person name="Keele B.F."/>
        </authorList>
    </citation>
    <scope>NUCLEOTIDE SEQUENCE [LARGE SCALE GENOMIC DNA]</scope>
    <source>
        <strain evidence="1 2">IB-3</strain>
    </source>
</reference>
<dbReference type="AlphaFoldDB" id="A0A2R7YYK8"/>
<dbReference type="Proteomes" id="UP000244867">
    <property type="component" value="Unassembled WGS sequence"/>
</dbReference>
<gene>
    <name evidence="1" type="ORF">C7S10_05100</name>
</gene>